<dbReference type="Pfam" id="PF00139">
    <property type="entry name" value="Lectin_legB"/>
    <property type="match status" value="2"/>
</dbReference>
<dbReference type="InterPro" id="IPR011009">
    <property type="entry name" value="Kinase-like_dom_sf"/>
</dbReference>
<evidence type="ECO:0000256" key="3">
    <source>
        <dbReference type="ARBA" id="ARBA00010217"/>
    </source>
</evidence>
<keyword evidence="11" id="KW-0675">Receptor</keyword>
<keyword evidence="4 13" id="KW-0812">Transmembrane</keyword>
<dbReference type="Gene3D" id="2.60.120.200">
    <property type="match status" value="2"/>
</dbReference>
<keyword evidence="17" id="KW-1185">Reference proteome</keyword>
<dbReference type="InterPro" id="IPR013320">
    <property type="entry name" value="ConA-like_dom_sf"/>
</dbReference>
<evidence type="ECO:0000256" key="8">
    <source>
        <dbReference type="ARBA" id="ARBA00022840"/>
    </source>
</evidence>
<dbReference type="InterPro" id="IPR001245">
    <property type="entry name" value="Ser-Thr/Tyr_kinase_cat_dom"/>
</dbReference>
<dbReference type="Pfam" id="PF00069">
    <property type="entry name" value="Pkinase"/>
    <property type="match status" value="1"/>
</dbReference>
<dbReference type="Pfam" id="PF07714">
    <property type="entry name" value="PK_Tyr_Ser-Thr"/>
    <property type="match status" value="1"/>
</dbReference>
<accession>A0ABQ8H091</accession>
<feature type="transmembrane region" description="Helical" evidence="13">
    <location>
        <begin position="943"/>
        <end position="965"/>
    </location>
</feature>
<evidence type="ECO:0000313" key="16">
    <source>
        <dbReference type="EMBL" id="KAH7531123.1"/>
    </source>
</evidence>
<evidence type="ECO:0000256" key="7">
    <source>
        <dbReference type="ARBA" id="ARBA00022741"/>
    </source>
</evidence>
<name>A0ABQ8H091_9ROSI</name>
<dbReference type="PROSITE" id="PS00107">
    <property type="entry name" value="PROTEIN_KINASE_ATP"/>
    <property type="match status" value="1"/>
</dbReference>
<evidence type="ECO:0000256" key="12">
    <source>
        <dbReference type="PROSITE-ProRule" id="PRU10141"/>
    </source>
</evidence>
<keyword evidence="5 14" id="KW-0732">Signal</keyword>
<evidence type="ECO:0000256" key="1">
    <source>
        <dbReference type="ARBA" id="ARBA00004479"/>
    </source>
</evidence>
<comment type="similarity">
    <text evidence="2">In the N-terminal section; belongs to the leguminous lectin family.</text>
</comment>
<keyword evidence="10 13" id="KW-0472">Membrane</keyword>
<dbReference type="Proteomes" id="UP000827721">
    <property type="component" value="Unassembled WGS sequence"/>
</dbReference>
<protein>
    <recommendedName>
        <fullName evidence="15">Protein kinase domain-containing protein</fullName>
    </recommendedName>
</protein>
<dbReference type="InterPro" id="IPR050528">
    <property type="entry name" value="L-type_Lectin-RKs"/>
</dbReference>
<keyword evidence="7 12" id="KW-0547">Nucleotide-binding</keyword>
<dbReference type="SUPFAM" id="SSF56112">
    <property type="entry name" value="Protein kinase-like (PK-like)"/>
    <property type="match status" value="1"/>
</dbReference>
<dbReference type="CDD" id="cd06899">
    <property type="entry name" value="lectin_legume_LecRK_Arcelin_ConA"/>
    <property type="match status" value="2"/>
</dbReference>
<feature type="transmembrane region" description="Helical" evidence="13">
    <location>
        <begin position="307"/>
        <end position="330"/>
    </location>
</feature>
<evidence type="ECO:0000259" key="15">
    <source>
        <dbReference type="PROSITE" id="PS50011"/>
    </source>
</evidence>
<evidence type="ECO:0000256" key="14">
    <source>
        <dbReference type="SAM" id="SignalP"/>
    </source>
</evidence>
<feature type="signal peptide" evidence="14">
    <location>
        <begin position="1"/>
        <end position="28"/>
    </location>
</feature>
<evidence type="ECO:0000256" key="13">
    <source>
        <dbReference type="SAM" id="Phobius"/>
    </source>
</evidence>
<dbReference type="InterPro" id="IPR017441">
    <property type="entry name" value="Protein_kinase_ATP_BS"/>
</dbReference>
<dbReference type="Gene3D" id="3.30.200.20">
    <property type="entry name" value="Phosphorylase Kinase, domain 1"/>
    <property type="match status" value="1"/>
</dbReference>
<comment type="caution">
    <text evidence="16">The sequence shown here is derived from an EMBL/GenBank/DDBJ whole genome shotgun (WGS) entry which is preliminary data.</text>
</comment>
<dbReference type="InterPro" id="IPR001220">
    <property type="entry name" value="Legume_lectin_dom"/>
</dbReference>
<evidence type="ECO:0000256" key="11">
    <source>
        <dbReference type="ARBA" id="ARBA00023170"/>
    </source>
</evidence>
<dbReference type="InterPro" id="IPR000719">
    <property type="entry name" value="Prot_kinase_dom"/>
</dbReference>
<dbReference type="Gene3D" id="1.10.510.10">
    <property type="entry name" value="Transferase(Phosphotransferase) domain 1"/>
    <property type="match status" value="1"/>
</dbReference>
<sequence length="988" mass="109544">MAASLSLRSLHLWEVLVLTLITLSLALAQDENDQFFYNDFHGANLHMDGTGYVLYNGLLVLSSRFSGQAKTGHAFYPFPIKFNLSSSQPFSFSTNFVFAIVPEYSGLSGHGIAFVISPSMDLSKALPFQYMGLFNASNIGSPENHIFAVELDTAQTPEFGDINDNHVGIDVNSVRSNESAPATYFSDAEGKNTSLNLESGDPIQIWIDYSSREKLLNVTIAPVTLPKKPTRPLLSTRLDLSQILLDTMYVGFSASTGALVGYHYILGWSFNISGQAQNLIVSKLPEIRELPTREDADSPKANDEPRLLIIVLTVSVVVVLMTISGAIYVVRKKKYEEIYEEWEREYGPQRFSYKTLYKATKGFKDRELIGKGGFGKVYKGILPSNDLEIAVKRVSHNSEQRMKEFVAEIVSMGKLRHRNLVRLHGYCRRKGELLLVYDYMPNESLDKILYSNASNVLLDADLNGKLGDFGLARLYDHGSDPETTILAGTLAYMAPELHRTGKGTTSSDVFAFGVSMLEVACGRRRIERQCLPEQANLVDWVIDCWDKGAILDASDPKLEGLFAQEQMELVLKLGLFCSHPNPAARPSMRQVMQYLDGDVKLPDIPPDSTVRAVFSASNEASHIVMPFSSLLENSSPATISTASILTKVTVTGSPRLTYRELFADNLTSGSPTLSPVLFDPAFPRKNSMLSSMPAALRSSVYFCTVFSVSLISLAFAQDENLFIYNGFVEAELHLDGAFIHSNELLNSSGHGMAFVISRSMDFSHAADGPYLGLFNFSNNGFDTNHIFAVELDTVKNPEFKDIDGDRVGIDVNSLISIKSAPATYFSDVTEQNISLDLIGRNAIQMWLDYSKAEKLLNVTVAPITIPKPSRPLLSESINLSQILSDFMYVGFSASTGLHVSDQYIPGWSFNKSGHAQNLNISKLPSFPPLSPESRKTSQKPRQIIIVLAVAVVVVMITIGGVVYIVRKKKYEEVWEDWEREYGPQRFSY</sequence>
<evidence type="ECO:0000256" key="6">
    <source>
        <dbReference type="ARBA" id="ARBA00022734"/>
    </source>
</evidence>
<dbReference type="PROSITE" id="PS50011">
    <property type="entry name" value="PROTEIN_KINASE_DOM"/>
    <property type="match status" value="1"/>
</dbReference>
<proteinExistence type="inferred from homology"/>
<feature type="domain" description="Protein kinase" evidence="15">
    <location>
        <begin position="363"/>
        <end position="595"/>
    </location>
</feature>
<gene>
    <name evidence="16" type="ORF">JRO89_XSUnG0019600</name>
</gene>
<keyword evidence="8 12" id="KW-0067">ATP-binding</keyword>
<evidence type="ECO:0000256" key="2">
    <source>
        <dbReference type="ARBA" id="ARBA00008536"/>
    </source>
</evidence>
<evidence type="ECO:0000256" key="4">
    <source>
        <dbReference type="ARBA" id="ARBA00022692"/>
    </source>
</evidence>
<dbReference type="SUPFAM" id="SSF49899">
    <property type="entry name" value="Concanavalin A-like lectins/glucanases"/>
    <property type="match status" value="2"/>
</dbReference>
<keyword evidence="6" id="KW-0430">Lectin</keyword>
<organism evidence="16 17">
    <name type="scientific">Xanthoceras sorbifolium</name>
    <dbReference type="NCBI Taxonomy" id="99658"/>
    <lineage>
        <taxon>Eukaryota</taxon>
        <taxon>Viridiplantae</taxon>
        <taxon>Streptophyta</taxon>
        <taxon>Embryophyta</taxon>
        <taxon>Tracheophyta</taxon>
        <taxon>Spermatophyta</taxon>
        <taxon>Magnoliopsida</taxon>
        <taxon>eudicotyledons</taxon>
        <taxon>Gunneridae</taxon>
        <taxon>Pentapetalae</taxon>
        <taxon>rosids</taxon>
        <taxon>malvids</taxon>
        <taxon>Sapindales</taxon>
        <taxon>Sapindaceae</taxon>
        <taxon>Xanthoceroideae</taxon>
        <taxon>Xanthoceras</taxon>
    </lineage>
</organism>
<dbReference type="PANTHER" id="PTHR27007">
    <property type="match status" value="1"/>
</dbReference>
<comment type="similarity">
    <text evidence="3">In the C-terminal section; belongs to the protein kinase superfamily. Ser/Thr protein kinase family.</text>
</comment>
<reference evidence="16 17" key="1">
    <citation type="submission" date="2021-02" db="EMBL/GenBank/DDBJ databases">
        <title>Plant Genome Project.</title>
        <authorList>
            <person name="Zhang R.-G."/>
        </authorList>
    </citation>
    <scope>NUCLEOTIDE SEQUENCE [LARGE SCALE GENOMIC DNA]</scope>
    <source>
        <tissue evidence="16">Leaves</tissue>
    </source>
</reference>
<evidence type="ECO:0000256" key="9">
    <source>
        <dbReference type="ARBA" id="ARBA00022989"/>
    </source>
</evidence>
<evidence type="ECO:0000313" key="17">
    <source>
        <dbReference type="Proteomes" id="UP000827721"/>
    </source>
</evidence>
<feature type="chain" id="PRO_5047205692" description="Protein kinase domain-containing protein" evidence="14">
    <location>
        <begin position="29"/>
        <end position="988"/>
    </location>
</feature>
<dbReference type="EMBL" id="JAFEMO010000036">
    <property type="protein sequence ID" value="KAH7531123.1"/>
    <property type="molecule type" value="Genomic_DNA"/>
</dbReference>
<comment type="subcellular location">
    <subcellularLocation>
        <location evidence="1">Membrane</location>
        <topology evidence="1">Single-pass type I membrane protein</topology>
    </subcellularLocation>
</comment>
<keyword evidence="9 13" id="KW-1133">Transmembrane helix</keyword>
<feature type="binding site" evidence="12">
    <location>
        <position position="392"/>
    </location>
    <ligand>
        <name>ATP</name>
        <dbReference type="ChEBI" id="CHEBI:30616"/>
    </ligand>
</feature>
<evidence type="ECO:0000256" key="10">
    <source>
        <dbReference type="ARBA" id="ARBA00023136"/>
    </source>
</evidence>
<evidence type="ECO:0000256" key="5">
    <source>
        <dbReference type="ARBA" id="ARBA00022729"/>
    </source>
</evidence>